<dbReference type="SMART" id="SM01043">
    <property type="entry name" value="BTAD"/>
    <property type="match status" value="1"/>
</dbReference>
<dbReference type="SUPFAM" id="SSF46894">
    <property type="entry name" value="C-terminal effector domain of the bipartite response regulators"/>
    <property type="match status" value="1"/>
</dbReference>
<dbReference type="InterPro" id="IPR011990">
    <property type="entry name" value="TPR-like_helical_dom_sf"/>
</dbReference>
<dbReference type="InterPro" id="IPR001867">
    <property type="entry name" value="OmpR/PhoB-type_DNA-bd"/>
</dbReference>
<feature type="DNA-binding region" description="OmpR/PhoB-type" evidence="5">
    <location>
        <begin position="1"/>
        <end position="105"/>
    </location>
</feature>
<dbReference type="PANTHER" id="PTHR35807:SF1">
    <property type="entry name" value="TRANSCRIPTIONAL REGULATOR REDD"/>
    <property type="match status" value="1"/>
</dbReference>
<evidence type="ECO:0000256" key="1">
    <source>
        <dbReference type="ARBA" id="ARBA00005820"/>
    </source>
</evidence>
<comment type="caution">
    <text evidence="7">The sequence shown here is derived from an EMBL/GenBank/DDBJ whole genome shotgun (WGS) entry which is preliminary data.</text>
</comment>
<dbReference type="InterPro" id="IPR027417">
    <property type="entry name" value="P-loop_NTPase"/>
</dbReference>
<dbReference type="InterPro" id="IPR036388">
    <property type="entry name" value="WH-like_DNA-bd_sf"/>
</dbReference>
<comment type="similarity">
    <text evidence="1">Belongs to the AfsR/DnrI/RedD regulatory family.</text>
</comment>
<evidence type="ECO:0000313" key="8">
    <source>
        <dbReference type="Proteomes" id="UP000632138"/>
    </source>
</evidence>
<dbReference type="InterPro" id="IPR051677">
    <property type="entry name" value="AfsR-DnrI-RedD_regulator"/>
</dbReference>
<evidence type="ECO:0000256" key="4">
    <source>
        <dbReference type="ARBA" id="ARBA00023163"/>
    </source>
</evidence>
<organism evidence="7 8">
    <name type="scientific">Paractinoplanes ovalisporus</name>
    <dbReference type="NCBI Taxonomy" id="2810368"/>
    <lineage>
        <taxon>Bacteria</taxon>
        <taxon>Bacillati</taxon>
        <taxon>Actinomycetota</taxon>
        <taxon>Actinomycetes</taxon>
        <taxon>Micromonosporales</taxon>
        <taxon>Micromonosporaceae</taxon>
        <taxon>Paractinoplanes</taxon>
    </lineage>
</organism>
<sequence>MTGIDVAFVEFQVLGPIEAMVSGRPANLGTPKQRALLALLVSRIGQPVDVDLILQTLWGGNPPPSAMTSLQAYVANLRRALEPERMPRTPAAVLRTCPGGYLLDGRVVGVDARRFGEHASAGWRERDRGEPHRALEEFDAALALWRGQAFAEVAGLAHVVPEVERLTELRLSVVEARCATLLDLGAHEVAVPDLEALIRAHPLREYGAELLSRTLHRTGRHSDALAVLQTIERRLADEVGIDPGPALVSLRNELLEQRPDPVRLLPDADTETFVGREPSLQRLAAAAAAATTGQGRVMTVSGEPGIGKTSLLRHFAVGAGLPVLWGTCPEHVAVPALWPWERILHAAVAAVPQHPVPPAIAELVGEENRPLVATDTLPRFEAIVRYLLDVSRVTPLVVVFDHLHRADPDSLRLLAHLAESVRAGRLLLIVSYRPGEAGGLAEVLPALARAGSTHLELGGLDTAEAEALTSAVLGRPVSRRTVDGLWSRTEGNPFFLREMIEHRSDEVPVRVRDVVLRRVARLPAGSAELLSVAATAGRQFDIAVIAEAAAVDIEVALEAMDAAVAAGLVVEDDRRLGWFRFTHPTISEVLYETTGRLRRVRRHLRIGAAAARAWADDPDLAAETAHHWLSAAELDPGVAARAVAHAETAAGIAAANLAFDDAAELWQRAMAAADLAGSGECDRYPLLMGLGTALCRAGNHYDGLPNLVEAVQEALAAYGTGTDRDASRLVRAAVAAVGELHRQPVGSGVVDRQLVDVFERALSRLGDPVPRSLLRSCLAVVRNRRGDQVRSTPVIEAAPAA</sequence>
<evidence type="ECO:0000256" key="3">
    <source>
        <dbReference type="ARBA" id="ARBA00023125"/>
    </source>
</evidence>
<protein>
    <submittedName>
        <fullName evidence="7">AAA family ATPase</fullName>
    </submittedName>
</protein>
<feature type="domain" description="OmpR/PhoB-type" evidence="6">
    <location>
        <begin position="1"/>
        <end position="105"/>
    </location>
</feature>
<dbReference type="Gene3D" id="1.25.40.10">
    <property type="entry name" value="Tetratricopeptide repeat domain"/>
    <property type="match status" value="1"/>
</dbReference>
<dbReference type="SMART" id="SM00862">
    <property type="entry name" value="Trans_reg_C"/>
    <property type="match status" value="1"/>
</dbReference>
<dbReference type="CDD" id="cd15831">
    <property type="entry name" value="BTAD"/>
    <property type="match status" value="1"/>
</dbReference>
<dbReference type="SUPFAM" id="SSF52540">
    <property type="entry name" value="P-loop containing nucleoside triphosphate hydrolases"/>
    <property type="match status" value="1"/>
</dbReference>
<dbReference type="Gene3D" id="1.10.10.10">
    <property type="entry name" value="Winged helix-like DNA-binding domain superfamily/Winged helix DNA-binding domain"/>
    <property type="match status" value="1"/>
</dbReference>
<dbReference type="Pfam" id="PF03704">
    <property type="entry name" value="BTAD"/>
    <property type="match status" value="1"/>
</dbReference>
<dbReference type="InterPro" id="IPR005158">
    <property type="entry name" value="BTAD"/>
</dbReference>
<dbReference type="PANTHER" id="PTHR35807">
    <property type="entry name" value="TRANSCRIPTIONAL REGULATOR REDD-RELATED"/>
    <property type="match status" value="1"/>
</dbReference>
<evidence type="ECO:0000313" key="7">
    <source>
        <dbReference type="EMBL" id="MBM2623650.1"/>
    </source>
</evidence>
<dbReference type="InterPro" id="IPR016032">
    <property type="entry name" value="Sig_transdc_resp-reg_C-effctor"/>
</dbReference>
<dbReference type="Pfam" id="PF13191">
    <property type="entry name" value="AAA_16"/>
    <property type="match status" value="1"/>
</dbReference>
<keyword evidence="2" id="KW-0805">Transcription regulation</keyword>
<dbReference type="Gene3D" id="3.40.50.300">
    <property type="entry name" value="P-loop containing nucleotide triphosphate hydrolases"/>
    <property type="match status" value="1"/>
</dbReference>
<evidence type="ECO:0000256" key="2">
    <source>
        <dbReference type="ARBA" id="ARBA00023015"/>
    </source>
</evidence>
<proteinExistence type="inferred from homology"/>
<dbReference type="InterPro" id="IPR003593">
    <property type="entry name" value="AAA+_ATPase"/>
</dbReference>
<gene>
    <name evidence="7" type="ORF">JIG36_50000</name>
</gene>
<dbReference type="Proteomes" id="UP000632138">
    <property type="component" value="Unassembled WGS sequence"/>
</dbReference>
<keyword evidence="8" id="KW-1185">Reference proteome</keyword>
<dbReference type="PROSITE" id="PS51755">
    <property type="entry name" value="OMPR_PHOB"/>
    <property type="match status" value="1"/>
</dbReference>
<dbReference type="SMART" id="SM00382">
    <property type="entry name" value="AAA"/>
    <property type="match status" value="1"/>
</dbReference>
<dbReference type="EMBL" id="JAENHP010000039">
    <property type="protein sequence ID" value="MBM2623650.1"/>
    <property type="molecule type" value="Genomic_DNA"/>
</dbReference>
<evidence type="ECO:0000256" key="5">
    <source>
        <dbReference type="PROSITE-ProRule" id="PRU01091"/>
    </source>
</evidence>
<accession>A0ABS2AV84</accession>
<evidence type="ECO:0000259" key="6">
    <source>
        <dbReference type="PROSITE" id="PS51755"/>
    </source>
</evidence>
<reference evidence="7 8" key="1">
    <citation type="submission" date="2021-01" db="EMBL/GenBank/DDBJ databases">
        <title>Actinoplanes sp. nov. LDG1-06 isolated from lichen.</title>
        <authorList>
            <person name="Saeng-In P."/>
            <person name="Phongsopitanun W."/>
            <person name="Kanchanasin P."/>
            <person name="Yuki M."/>
            <person name="Kudo T."/>
            <person name="Ohkuma M."/>
            <person name="Tanasupawat S."/>
        </authorList>
    </citation>
    <scope>NUCLEOTIDE SEQUENCE [LARGE SCALE GENOMIC DNA]</scope>
    <source>
        <strain evidence="7 8">LDG1-06</strain>
    </source>
</reference>
<dbReference type="InterPro" id="IPR041664">
    <property type="entry name" value="AAA_16"/>
</dbReference>
<dbReference type="SUPFAM" id="SSF48452">
    <property type="entry name" value="TPR-like"/>
    <property type="match status" value="1"/>
</dbReference>
<keyword evidence="4" id="KW-0804">Transcription</keyword>
<keyword evidence="3 5" id="KW-0238">DNA-binding</keyword>
<dbReference type="RefSeq" id="WP_203384002.1">
    <property type="nucleotide sequence ID" value="NZ_JAENHP010000039.1"/>
</dbReference>
<name>A0ABS2AV84_9ACTN</name>
<dbReference type="Pfam" id="PF00486">
    <property type="entry name" value="Trans_reg_C"/>
    <property type="match status" value="1"/>
</dbReference>